<organism evidence="1">
    <name type="scientific">Arundo donax</name>
    <name type="common">Giant reed</name>
    <name type="synonym">Donax arundinaceus</name>
    <dbReference type="NCBI Taxonomy" id="35708"/>
    <lineage>
        <taxon>Eukaryota</taxon>
        <taxon>Viridiplantae</taxon>
        <taxon>Streptophyta</taxon>
        <taxon>Embryophyta</taxon>
        <taxon>Tracheophyta</taxon>
        <taxon>Spermatophyta</taxon>
        <taxon>Magnoliopsida</taxon>
        <taxon>Liliopsida</taxon>
        <taxon>Poales</taxon>
        <taxon>Poaceae</taxon>
        <taxon>PACMAD clade</taxon>
        <taxon>Arundinoideae</taxon>
        <taxon>Arundineae</taxon>
        <taxon>Arundo</taxon>
    </lineage>
</organism>
<reference evidence="1" key="1">
    <citation type="submission" date="2014-09" db="EMBL/GenBank/DDBJ databases">
        <authorList>
            <person name="Magalhaes I.L.F."/>
            <person name="Oliveira U."/>
            <person name="Santos F.R."/>
            <person name="Vidigal T.H.D.A."/>
            <person name="Brescovit A.D."/>
            <person name="Santos A.J."/>
        </authorList>
    </citation>
    <scope>NUCLEOTIDE SEQUENCE</scope>
    <source>
        <tissue evidence="1">Shoot tissue taken approximately 20 cm above the soil surface</tissue>
    </source>
</reference>
<dbReference type="AlphaFoldDB" id="A0A0A9EPZ5"/>
<reference evidence="1" key="2">
    <citation type="journal article" date="2015" name="Data Brief">
        <title>Shoot transcriptome of the giant reed, Arundo donax.</title>
        <authorList>
            <person name="Barrero R.A."/>
            <person name="Guerrero F.D."/>
            <person name="Moolhuijzen P."/>
            <person name="Goolsby J.A."/>
            <person name="Tidwell J."/>
            <person name="Bellgard S.E."/>
            <person name="Bellgard M.I."/>
        </authorList>
    </citation>
    <scope>NUCLEOTIDE SEQUENCE</scope>
    <source>
        <tissue evidence="1">Shoot tissue taken approximately 20 cm above the soil surface</tissue>
    </source>
</reference>
<accession>A0A0A9EPZ5</accession>
<evidence type="ECO:0000313" key="1">
    <source>
        <dbReference type="EMBL" id="JAD99955.1"/>
    </source>
</evidence>
<sequence length="169" mass="19425">MNLPWIPRSLWSAIRSSLRRAGNLPRVSRSSCCSSLTAMRRVKRSRRCEGLIQAGSIENQQPDIVTNVRRCRGPTQPSSPPMLRSPWMPMDRLWIFCSLCRHFTSLHQSQENQIIRHITLSFVRCPSSSIMSVLLSMRSHDSCSRDVRFPIPFGTLVLQSMRRCIKLLS</sequence>
<protein>
    <submittedName>
        <fullName evidence="1">Uncharacterized protein</fullName>
    </submittedName>
</protein>
<proteinExistence type="predicted"/>
<name>A0A0A9EPZ5_ARUDO</name>
<dbReference type="EMBL" id="GBRH01197940">
    <property type="protein sequence ID" value="JAD99955.1"/>
    <property type="molecule type" value="Transcribed_RNA"/>
</dbReference>